<keyword evidence="3" id="KW-1185">Reference proteome</keyword>
<proteinExistence type="predicted"/>
<evidence type="ECO:0000256" key="1">
    <source>
        <dbReference type="SAM" id="MobiDB-lite"/>
    </source>
</evidence>
<feature type="compositionally biased region" description="Gly residues" evidence="1">
    <location>
        <begin position="86"/>
        <end position="95"/>
    </location>
</feature>
<dbReference type="AlphaFoldDB" id="A0AAD6XZQ7"/>
<accession>A0AAD6XZQ7</accession>
<dbReference type="Proteomes" id="UP001219525">
    <property type="component" value="Unassembled WGS sequence"/>
</dbReference>
<organism evidence="2 3">
    <name type="scientific">Mycena pura</name>
    <dbReference type="NCBI Taxonomy" id="153505"/>
    <lineage>
        <taxon>Eukaryota</taxon>
        <taxon>Fungi</taxon>
        <taxon>Dikarya</taxon>
        <taxon>Basidiomycota</taxon>
        <taxon>Agaricomycotina</taxon>
        <taxon>Agaricomycetes</taxon>
        <taxon>Agaricomycetidae</taxon>
        <taxon>Agaricales</taxon>
        <taxon>Marasmiineae</taxon>
        <taxon>Mycenaceae</taxon>
        <taxon>Mycena</taxon>
    </lineage>
</organism>
<name>A0AAD6XZQ7_9AGAR</name>
<comment type="caution">
    <text evidence="2">The sequence shown here is derived from an EMBL/GenBank/DDBJ whole genome shotgun (WGS) entry which is preliminary data.</text>
</comment>
<reference evidence="2" key="1">
    <citation type="submission" date="2023-03" db="EMBL/GenBank/DDBJ databases">
        <title>Massive genome expansion in bonnet fungi (Mycena s.s.) driven by repeated elements and novel gene families across ecological guilds.</title>
        <authorList>
            <consortium name="Lawrence Berkeley National Laboratory"/>
            <person name="Harder C.B."/>
            <person name="Miyauchi S."/>
            <person name="Viragh M."/>
            <person name="Kuo A."/>
            <person name="Thoen E."/>
            <person name="Andreopoulos B."/>
            <person name="Lu D."/>
            <person name="Skrede I."/>
            <person name="Drula E."/>
            <person name="Henrissat B."/>
            <person name="Morin E."/>
            <person name="Kohler A."/>
            <person name="Barry K."/>
            <person name="LaButti K."/>
            <person name="Morin E."/>
            <person name="Salamov A."/>
            <person name="Lipzen A."/>
            <person name="Mereny Z."/>
            <person name="Hegedus B."/>
            <person name="Baldrian P."/>
            <person name="Stursova M."/>
            <person name="Weitz H."/>
            <person name="Taylor A."/>
            <person name="Grigoriev I.V."/>
            <person name="Nagy L.G."/>
            <person name="Martin F."/>
            <person name="Kauserud H."/>
        </authorList>
    </citation>
    <scope>NUCLEOTIDE SEQUENCE</scope>
    <source>
        <strain evidence="2">9144</strain>
    </source>
</reference>
<protein>
    <submittedName>
        <fullName evidence="2">Uncharacterized protein</fullName>
    </submittedName>
</protein>
<dbReference type="EMBL" id="JARJCW010000101">
    <property type="protein sequence ID" value="KAJ7194142.1"/>
    <property type="molecule type" value="Genomic_DNA"/>
</dbReference>
<gene>
    <name evidence="2" type="ORF">GGX14DRAFT_404926</name>
</gene>
<evidence type="ECO:0000313" key="3">
    <source>
        <dbReference type="Proteomes" id="UP001219525"/>
    </source>
</evidence>
<evidence type="ECO:0000313" key="2">
    <source>
        <dbReference type="EMBL" id="KAJ7194142.1"/>
    </source>
</evidence>
<sequence length="227" mass="23783">MTTTPACASTELPDTCLSRRWREREGRGALMPSLARSEREGAGRCSEACGKREARDGHLVQTTAAVVLPRANLSQREGAVRPREGPGVGGNGGGQARRAGAGTSGDAAAFPRACAHGDRQNGADAPDGRQIDAKQLLNFFLFSVDDESEHAAGGDVHHRQPTPPTSDGDMIRHQPVMACHLYKIKALYSSLVNGGHRAGGVAGSTDIQAFTSRAARLDKCEGGDAGD</sequence>
<feature type="region of interest" description="Disordered" evidence="1">
    <location>
        <begin position="73"/>
        <end position="107"/>
    </location>
</feature>